<sequence>METEEEERRGREEEEEVKGIECGVIPTELKFIESLELEMSEKWRKSEGLEFGFSNNKAEDSVSLLGKSFEQLKNRMKFETCKAED</sequence>
<organism evidence="1 2">
    <name type="scientific">Sphenostylis stenocarpa</name>
    <dbReference type="NCBI Taxonomy" id="92480"/>
    <lineage>
        <taxon>Eukaryota</taxon>
        <taxon>Viridiplantae</taxon>
        <taxon>Streptophyta</taxon>
        <taxon>Embryophyta</taxon>
        <taxon>Tracheophyta</taxon>
        <taxon>Spermatophyta</taxon>
        <taxon>Magnoliopsida</taxon>
        <taxon>eudicotyledons</taxon>
        <taxon>Gunneridae</taxon>
        <taxon>Pentapetalae</taxon>
        <taxon>rosids</taxon>
        <taxon>fabids</taxon>
        <taxon>Fabales</taxon>
        <taxon>Fabaceae</taxon>
        <taxon>Papilionoideae</taxon>
        <taxon>50 kb inversion clade</taxon>
        <taxon>NPAAA clade</taxon>
        <taxon>indigoferoid/millettioid clade</taxon>
        <taxon>Phaseoleae</taxon>
        <taxon>Sphenostylis</taxon>
    </lineage>
</organism>
<dbReference type="EMBL" id="OY731398">
    <property type="protein sequence ID" value="CAJ1903541.1"/>
    <property type="molecule type" value="Genomic_DNA"/>
</dbReference>
<name>A0AA86SEI3_9FABA</name>
<evidence type="ECO:0000313" key="1">
    <source>
        <dbReference type="EMBL" id="CAJ1903541.1"/>
    </source>
</evidence>
<reference evidence="1" key="1">
    <citation type="submission" date="2023-10" db="EMBL/GenBank/DDBJ databases">
        <authorList>
            <person name="Domelevo Entfellner J.-B."/>
        </authorList>
    </citation>
    <scope>NUCLEOTIDE SEQUENCE</scope>
</reference>
<dbReference type="Gramene" id="rna-AYBTSS11_LOCUS3236">
    <property type="protein sequence ID" value="CAJ1903541.1"/>
    <property type="gene ID" value="gene-AYBTSS11_LOCUS3236"/>
</dbReference>
<proteinExistence type="predicted"/>
<gene>
    <name evidence="1" type="ORF">AYBTSS11_LOCUS3236</name>
</gene>
<evidence type="ECO:0000313" key="2">
    <source>
        <dbReference type="Proteomes" id="UP001189624"/>
    </source>
</evidence>
<dbReference type="Proteomes" id="UP001189624">
    <property type="component" value="Chromosome 1"/>
</dbReference>
<protein>
    <submittedName>
        <fullName evidence="1">Uncharacterized protein</fullName>
    </submittedName>
</protein>
<keyword evidence="2" id="KW-1185">Reference proteome</keyword>
<dbReference type="AlphaFoldDB" id="A0AA86SEI3"/>
<accession>A0AA86SEI3</accession>